<reference evidence="1 2" key="1">
    <citation type="journal article" date="2010" name="Nature">
        <title>Genome sequencing and analysis of the model grass Brachypodium distachyon.</title>
        <authorList>
            <consortium name="International Brachypodium Initiative"/>
        </authorList>
    </citation>
    <scope>NUCLEOTIDE SEQUENCE [LARGE SCALE GENOMIC DNA]</scope>
    <source>
        <strain evidence="1">Bd21</strain>
        <strain evidence="2">cv. Bd21</strain>
    </source>
</reference>
<reference evidence="1" key="2">
    <citation type="submission" date="2017-06" db="EMBL/GenBank/DDBJ databases">
        <title>WGS assembly of Brachypodium distachyon.</title>
        <authorList>
            <consortium name="The International Brachypodium Initiative"/>
            <person name="Lucas S."/>
            <person name="Harmon-Smith M."/>
            <person name="Lail K."/>
            <person name="Tice H."/>
            <person name="Grimwood J."/>
            <person name="Bruce D."/>
            <person name="Barry K."/>
            <person name="Shu S."/>
            <person name="Lindquist E."/>
            <person name="Wang M."/>
            <person name="Pitluck S."/>
            <person name="Vogel J.P."/>
            <person name="Garvin D.F."/>
            <person name="Mockler T.C."/>
            <person name="Schmutz J."/>
            <person name="Rokhsar D."/>
            <person name="Bevan M.W."/>
        </authorList>
    </citation>
    <scope>NUCLEOTIDE SEQUENCE</scope>
    <source>
        <strain evidence="1">Bd21</strain>
    </source>
</reference>
<organism evidence="1">
    <name type="scientific">Brachypodium distachyon</name>
    <name type="common">Purple false brome</name>
    <name type="synonym">Trachynia distachya</name>
    <dbReference type="NCBI Taxonomy" id="15368"/>
    <lineage>
        <taxon>Eukaryota</taxon>
        <taxon>Viridiplantae</taxon>
        <taxon>Streptophyta</taxon>
        <taxon>Embryophyta</taxon>
        <taxon>Tracheophyta</taxon>
        <taxon>Spermatophyta</taxon>
        <taxon>Magnoliopsida</taxon>
        <taxon>Liliopsida</taxon>
        <taxon>Poales</taxon>
        <taxon>Poaceae</taxon>
        <taxon>BOP clade</taxon>
        <taxon>Pooideae</taxon>
        <taxon>Stipodae</taxon>
        <taxon>Brachypodieae</taxon>
        <taxon>Brachypodium</taxon>
    </lineage>
</organism>
<dbReference type="RefSeq" id="XP_024316226.1">
    <property type="nucleotide sequence ID" value="XM_024460458.1"/>
</dbReference>
<dbReference type="Gramene" id="PNT67240">
    <property type="protein sequence ID" value="PNT67240"/>
    <property type="gene ID" value="BRADI_3g23076v3"/>
</dbReference>
<dbReference type="EMBL" id="CM000882">
    <property type="protein sequence ID" value="PNT67240.1"/>
    <property type="molecule type" value="Genomic_DNA"/>
</dbReference>
<evidence type="ECO:0000313" key="3">
    <source>
        <dbReference type="Proteomes" id="UP000008810"/>
    </source>
</evidence>
<dbReference type="Proteomes" id="UP000008810">
    <property type="component" value="Chromosome 3"/>
</dbReference>
<protein>
    <submittedName>
        <fullName evidence="1 2">Uncharacterized protein</fullName>
    </submittedName>
</protein>
<sequence>MLGDAQSSKSSLKATTNREEFVFGEFRNLSDQIQAVRFDPDDEKARVNAAIQAHQAHDPSPFWLDQSRSYDLMLLIERIKQVKRYFTSCHDMLASTHRALWPREKVPPKLGSLMVKFHGKEKMKELVRLQLVRGAQIALAFVRVNGPELDFWRVATLPATLTQGIKSFLEAGQAAALQMIHSGKQPRRIPYLLVDSHVVLLFCKEYSTGCTVSAPGGAPPESGDDCLQW</sequence>
<evidence type="ECO:0000313" key="1">
    <source>
        <dbReference type="EMBL" id="PNT67240.1"/>
    </source>
</evidence>
<name>A0A2K2CYY3_BRADI</name>
<keyword evidence="3" id="KW-1185">Reference proteome</keyword>
<evidence type="ECO:0000313" key="2">
    <source>
        <dbReference type="EnsemblPlants" id="PNT67240"/>
    </source>
</evidence>
<accession>A0A2K2CYY3</accession>
<dbReference type="GeneID" id="112271422"/>
<dbReference type="AlphaFoldDB" id="A0A2K2CYY3"/>
<proteinExistence type="predicted"/>
<reference evidence="2" key="3">
    <citation type="submission" date="2018-08" db="UniProtKB">
        <authorList>
            <consortium name="EnsemblPlants"/>
        </authorList>
    </citation>
    <scope>IDENTIFICATION</scope>
    <source>
        <strain evidence="2">cv. Bd21</strain>
    </source>
</reference>
<dbReference type="EnsemblPlants" id="PNT67240">
    <property type="protein sequence ID" value="PNT67240"/>
    <property type="gene ID" value="BRADI_3g23076v3"/>
</dbReference>
<gene>
    <name evidence="2" type="primary">LOC112271422</name>
    <name evidence="1" type="ORF">BRADI_3g23076v3</name>
</gene>